<dbReference type="RefSeq" id="XP_010790153.1">
    <property type="nucleotide sequence ID" value="XM_010791851.1"/>
</dbReference>
<evidence type="ECO:0000256" key="7">
    <source>
        <dbReference type="SAM" id="MobiDB-lite"/>
    </source>
</evidence>
<evidence type="ECO:0000256" key="6">
    <source>
        <dbReference type="ARBA" id="ARBA00022898"/>
    </source>
</evidence>
<feature type="compositionally biased region" description="Basic and acidic residues" evidence="7">
    <location>
        <begin position="1"/>
        <end position="18"/>
    </location>
</feature>
<evidence type="ECO:0000256" key="1">
    <source>
        <dbReference type="ARBA" id="ARBA00001933"/>
    </source>
</evidence>
<comment type="subunit">
    <text evidence="3">Homodimer.</text>
</comment>
<dbReference type="Proteomes" id="UP000504611">
    <property type="component" value="Unplaced"/>
</dbReference>
<protein>
    <submittedName>
        <fullName evidence="9">Aspartate aminotransferase, cytoplasmic-like</fullName>
    </submittedName>
</protein>
<gene>
    <name evidence="9" type="primary">LOC104963283</name>
</gene>
<organism evidence="8 9">
    <name type="scientific">Notothenia coriiceps</name>
    <name type="common">black rockcod</name>
    <dbReference type="NCBI Taxonomy" id="8208"/>
    <lineage>
        <taxon>Eukaryota</taxon>
        <taxon>Metazoa</taxon>
        <taxon>Chordata</taxon>
        <taxon>Craniata</taxon>
        <taxon>Vertebrata</taxon>
        <taxon>Euteleostomi</taxon>
        <taxon>Actinopterygii</taxon>
        <taxon>Neopterygii</taxon>
        <taxon>Teleostei</taxon>
        <taxon>Neoteleostei</taxon>
        <taxon>Acanthomorphata</taxon>
        <taxon>Eupercaria</taxon>
        <taxon>Perciformes</taxon>
        <taxon>Notothenioidei</taxon>
        <taxon>Nototheniidae</taxon>
        <taxon>Notothenia</taxon>
    </lineage>
</organism>
<dbReference type="SUPFAM" id="SSF53383">
    <property type="entry name" value="PLP-dependent transferases"/>
    <property type="match status" value="1"/>
</dbReference>
<dbReference type="InterPro" id="IPR015422">
    <property type="entry name" value="PyrdxlP-dep_Trfase_small"/>
</dbReference>
<dbReference type="InterPro" id="IPR015424">
    <property type="entry name" value="PyrdxlP-dep_Trfase"/>
</dbReference>
<keyword evidence="6" id="KW-0663">Pyridoxal phosphate</keyword>
<evidence type="ECO:0000256" key="5">
    <source>
        <dbReference type="ARBA" id="ARBA00022679"/>
    </source>
</evidence>
<dbReference type="KEGG" id="ncc:104963283"/>
<dbReference type="Gene3D" id="3.40.640.10">
    <property type="entry name" value="Type I PLP-dependent aspartate aminotransferase-like (Major domain)"/>
    <property type="match status" value="1"/>
</dbReference>
<keyword evidence="8" id="KW-1185">Reference proteome</keyword>
<keyword evidence="5" id="KW-0808">Transferase</keyword>
<dbReference type="InterPro" id="IPR015421">
    <property type="entry name" value="PyrdxlP-dep_Trfase_major"/>
</dbReference>
<accession>A0A6I9PS71</accession>
<dbReference type="GO" id="GO:0005829">
    <property type="term" value="C:cytosol"/>
    <property type="evidence" value="ECO:0007669"/>
    <property type="project" value="TreeGrafter"/>
</dbReference>
<comment type="cofactor">
    <cofactor evidence="1">
        <name>pyridoxal 5'-phosphate</name>
        <dbReference type="ChEBI" id="CHEBI:597326"/>
    </cofactor>
</comment>
<feature type="region of interest" description="Disordered" evidence="7">
    <location>
        <begin position="1"/>
        <end position="27"/>
    </location>
</feature>
<dbReference type="OrthoDB" id="6752799at2759"/>
<dbReference type="PANTHER" id="PTHR11879:SF36">
    <property type="entry name" value="ASPARTATE AMINOTRANSFERASE, CYTOPLASMIC 2"/>
    <property type="match status" value="1"/>
</dbReference>
<name>A0A6I9PS71_9TELE</name>
<dbReference type="GO" id="GO:0004069">
    <property type="term" value="F:L-aspartate:2-oxoglutarate aminotransferase activity"/>
    <property type="evidence" value="ECO:0007669"/>
    <property type="project" value="TreeGrafter"/>
</dbReference>
<dbReference type="Gene3D" id="3.90.1150.10">
    <property type="entry name" value="Aspartate Aminotransferase, domain 1"/>
    <property type="match status" value="1"/>
</dbReference>
<proteinExistence type="inferred from homology"/>
<reference evidence="9" key="1">
    <citation type="submission" date="2025-08" db="UniProtKB">
        <authorList>
            <consortium name="RefSeq"/>
        </authorList>
    </citation>
    <scope>IDENTIFICATION</scope>
    <source>
        <tissue evidence="9">Muscle</tissue>
    </source>
</reference>
<evidence type="ECO:0000313" key="9">
    <source>
        <dbReference type="RefSeq" id="XP_010790153.1"/>
    </source>
</evidence>
<evidence type="ECO:0000313" key="8">
    <source>
        <dbReference type="Proteomes" id="UP000504611"/>
    </source>
</evidence>
<dbReference type="InterPro" id="IPR000796">
    <property type="entry name" value="Asp_trans"/>
</dbReference>
<comment type="similarity">
    <text evidence="2">Belongs to the class-I pyridoxal-phosphate-dependent aminotransferase family.</text>
</comment>
<evidence type="ECO:0000256" key="2">
    <source>
        <dbReference type="ARBA" id="ARBA00007441"/>
    </source>
</evidence>
<evidence type="ECO:0000256" key="4">
    <source>
        <dbReference type="ARBA" id="ARBA00022576"/>
    </source>
</evidence>
<dbReference type="GO" id="GO:0006532">
    <property type="term" value="P:aspartate biosynthetic process"/>
    <property type="evidence" value="ECO:0007669"/>
    <property type="project" value="TreeGrafter"/>
</dbReference>
<dbReference type="PANTHER" id="PTHR11879">
    <property type="entry name" value="ASPARTATE AMINOTRANSFERASE"/>
    <property type="match status" value="1"/>
</dbReference>
<sequence length="179" mass="20103">MKKMKRPDSKLNETEVKQNGDSGGHLSVFTNVHTAAGSPEKRLLSAFKKDTNPGKAYLAGREYYSEDGKTFELRLVRRIKQQLSVDPTTRPEYPSPLGLTEFTRRATEVALGKSSRAIVEERCPLSLPVTVWFAVSLSMVKEFSKSGFSVFVAPLWSQSLWIWNGWVCETSGEDIEVQN</sequence>
<dbReference type="AlphaFoldDB" id="A0A6I9PS71"/>
<dbReference type="GeneID" id="104963283"/>
<keyword evidence="4" id="KW-0032">Aminotransferase</keyword>
<evidence type="ECO:0000256" key="3">
    <source>
        <dbReference type="ARBA" id="ARBA00011738"/>
    </source>
</evidence>